<name>A0AAQ4PI53_GASAC</name>
<comment type="subcellular location">
    <subcellularLocation>
        <location evidence="1">Cell projection</location>
    </subcellularLocation>
</comment>
<feature type="region of interest" description="Disordered" evidence="4">
    <location>
        <begin position="292"/>
        <end position="314"/>
    </location>
</feature>
<keyword evidence="2" id="KW-0677">Repeat</keyword>
<dbReference type="InterPro" id="IPR001478">
    <property type="entry name" value="PDZ"/>
</dbReference>
<dbReference type="SMART" id="SM00228">
    <property type="entry name" value="PDZ"/>
    <property type="match status" value="3"/>
</dbReference>
<dbReference type="GO" id="GO:0005886">
    <property type="term" value="C:plasma membrane"/>
    <property type="evidence" value="ECO:0007669"/>
    <property type="project" value="TreeGrafter"/>
</dbReference>
<dbReference type="GO" id="GO:0032426">
    <property type="term" value="C:stereocilium tip"/>
    <property type="evidence" value="ECO:0007669"/>
    <property type="project" value="TreeGrafter"/>
</dbReference>
<feature type="domain" description="PDZ" evidence="5">
    <location>
        <begin position="64"/>
        <end position="131"/>
    </location>
</feature>
<evidence type="ECO:0000256" key="2">
    <source>
        <dbReference type="ARBA" id="ARBA00022737"/>
    </source>
</evidence>
<dbReference type="CDD" id="cd06751">
    <property type="entry name" value="PDZ3_PDZD7-like"/>
    <property type="match status" value="1"/>
</dbReference>
<feature type="region of interest" description="Disordered" evidence="4">
    <location>
        <begin position="684"/>
        <end position="763"/>
    </location>
</feature>
<accession>A0AAQ4PI53</accession>
<dbReference type="PANTHER" id="PTHR23116">
    <property type="entry name" value="PDZ DOMAIN CONTAINING WHIRLIN AND HARMONIN-RELATED"/>
    <property type="match status" value="1"/>
</dbReference>
<evidence type="ECO:0000256" key="3">
    <source>
        <dbReference type="ARBA" id="ARBA00023273"/>
    </source>
</evidence>
<dbReference type="Proteomes" id="UP000007635">
    <property type="component" value="Chromosome V"/>
</dbReference>
<protein>
    <submittedName>
        <fullName evidence="6">PDZ domain containing 7</fullName>
    </submittedName>
</protein>
<feature type="compositionally biased region" description="Low complexity" evidence="4">
    <location>
        <begin position="295"/>
        <end position="314"/>
    </location>
</feature>
<organism evidence="6 7">
    <name type="scientific">Gasterosteus aculeatus aculeatus</name>
    <name type="common">three-spined stickleback</name>
    <dbReference type="NCBI Taxonomy" id="481459"/>
    <lineage>
        <taxon>Eukaryota</taxon>
        <taxon>Metazoa</taxon>
        <taxon>Chordata</taxon>
        <taxon>Craniata</taxon>
        <taxon>Vertebrata</taxon>
        <taxon>Euteleostomi</taxon>
        <taxon>Actinopterygii</taxon>
        <taxon>Neopterygii</taxon>
        <taxon>Teleostei</taxon>
        <taxon>Neoteleostei</taxon>
        <taxon>Acanthomorphata</taxon>
        <taxon>Eupercaria</taxon>
        <taxon>Perciformes</taxon>
        <taxon>Cottioidei</taxon>
        <taxon>Gasterosteales</taxon>
        <taxon>Gasterosteidae</taxon>
        <taxon>Gasterosteus</taxon>
    </lineage>
</organism>
<feature type="compositionally biased region" description="Basic and acidic residues" evidence="4">
    <location>
        <begin position="704"/>
        <end position="713"/>
    </location>
</feature>
<dbReference type="AlphaFoldDB" id="A0AAQ4PI53"/>
<evidence type="ECO:0000256" key="4">
    <source>
        <dbReference type="SAM" id="MobiDB-lite"/>
    </source>
</evidence>
<dbReference type="PANTHER" id="PTHR23116:SF29">
    <property type="entry name" value="PDZ DOMAIN-CONTAINING PROTEIN 7"/>
    <property type="match status" value="1"/>
</dbReference>
<dbReference type="GO" id="GO:0002142">
    <property type="term" value="C:stereocilia ankle link complex"/>
    <property type="evidence" value="ECO:0007669"/>
    <property type="project" value="TreeGrafter"/>
</dbReference>
<dbReference type="Gene3D" id="2.30.42.10">
    <property type="match status" value="3"/>
</dbReference>
<feature type="region of interest" description="Disordered" evidence="4">
    <location>
        <begin position="1"/>
        <end position="37"/>
    </location>
</feature>
<reference evidence="6 7" key="1">
    <citation type="journal article" date="2021" name="G3 (Bethesda)">
        <title>Improved contiguity of the threespine stickleback genome using long-read sequencing.</title>
        <authorList>
            <person name="Nath S."/>
            <person name="Shaw D.E."/>
            <person name="White M.A."/>
        </authorList>
    </citation>
    <scope>NUCLEOTIDE SEQUENCE [LARGE SCALE GENOMIC DNA]</scope>
    <source>
        <strain evidence="6 7">Lake Benthic</strain>
    </source>
</reference>
<dbReference type="FunFam" id="2.30.42.10:FF:000090">
    <property type="entry name" value="PDZ domain containing 7"/>
    <property type="match status" value="1"/>
</dbReference>
<dbReference type="FunFam" id="2.30.42.10:FF:000092">
    <property type="entry name" value="PDZ domain containing 7"/>
    <property type="match status" value="1"/>
</dbReference>
<dbReference type="GO" id="GO:0007605">
    <property type="term" value="P:sensory perception of sound"/>
    <property type="evidence" value="ECO:0007669"/>
    <property type="project" value="TreeGrafter"/>
</dbReference>
<proteinExistence type="predicted"/>
<reference evidence="6" key="2">
    <citation type="submission" date="2025-08" db="UniProtKB">
        <authorList>
            <consortium name="Ensembl"/>
        </authorList>
    </citation>
    <scope>IDENTIFICATION</scope>
</reference>
<feature type="domain" description="PDZ" evidence="5">
    <location>
        <begin position="188"/>
        <end position="258"/>
    </location>
</feature>
<evidence type="ECO:0000313" key="6">
    <source>
        <dbReference type="Ensembl" id="ENSGACP00000038442.1"/>
    </source>
</evidence>
<keyword evidence="7" id="KW-1185">Reference proteome</keyword>
<dbReference type="InterPro" id="IPR036034">
    <property type="entry name" value="PDZ_sf"/>
</dbReference>
<dbReference type="CDD" id="cd10833">
    <property type="entry name" value="PDZ1_PDZD7-like"/>
    <property type="match status" value="1"/>
</dbReference>
<dbReference type="GO" id="GO:0060088">
    <property type="term" value="P:auditory receptor cell stereocilium organization"/>
    <property type="evidence" value="ECO:0007669"/>
    <property type="project" value="TreeGrafter"/>
</dbReference>
<dbReference type="Pfam" id="PF00595">
    <property type="entry name" value="PDZ"/>
    <property type="match status" value="3"/>
</dbReference>
<dbReference type="PROSITE" id="PS50106">
    <property type="entry name" value="PDZ"/>
    <property type="match status" value="3"/>
</dbReference>
<feature type="compositionally biased region" description="Basic residues" evidence="4">
    <location>
        <begin position="26"/>
        <end position="37"/>
    </location>
</feature>
<keyword evidence="3" id="KW-0966">Cell projection</keyword>
<feature type="compositionally biased region" description="Polar residues" evidence="4">
    <location>
        <begin position="744"/>
        <end position="763"/>
    </location>
</feature>
<sequence length="865" mass="93825">MAHSSDPSRREKTPGTKGSHTATRNLLRKKEQRRRGIRSCSPMGRVILINSPVDGGDDCEDLHTITVDKSADGKLGFSVRGGSEHGLSIFVSKVEDNSTAEEAGLLVGDKLVEVNGVSLENITMGSAVKVLTGNNRLRMVVRRVGKVPGIRYSKEKTTWVDLIHRRMVVEESGQTPSDASSGSALQRIVHLSTTSDDYCLGFNIRGGKEFGLGIYVSKLDPGGLAEHNGIKMGDQILAANGVSFEDISHSSAVEVLKSHTHVMLTIKEAGRYPAYKEMVAEYRWLNKLANGTQKSSSQGSESTSSASSLSSGTPVSSLSGLSQVMFPPSMPFGSDMVDVCISTEDQRSGSSARTETAMQTDLPSLRTAAETTRSLGRTTLLRDTVIRGDEGEANGRQESTKTAVLLALSRPSRPISRSQSQVTVAGEARVAVESNERTSGAVVHSTCYKLGNLVRFSGGQQAGAMPNTEMLGVVEDMARRLLAEEEVAAVMKTCRRVRKQSVENLIRHLLAVLDRPEKLLLLREVRMLLPPPDLNAFNNMVTPVEVEAYDILKYRSIQTPPLRSPISGRAPKRRLITPIPDFRGGFELHNAEEVEKESNLLDELEKLSVSGPRGSRERPRPSRFFTPLLDVPVDGYDAEPGDLRPPPAGAMLPNWLLAHGRDSRPPLRKDIGTIRSVHFDEVSLHSASDTASERGRSPFRNGRARGEEGKSKDTVFTLQSAARRARPPLSQVFKSSPGPRVGGEQTNGHQASPRNGLNGSEPQQEYELKSVIISKTKQSLGISISGGMESKVQPVVKIEKIFPGGAASTCEVLKAGFELVSVDAVSLQGVTHQHAVDIIRKAFSHKAKDPMVFVVKVPKNILKGD</sequence>
<dbReference type="CDD" id="cd10834">
    <property type="entry name" value="PDZ2_PDZD7-like"/>
    <property type="match status" value="1"/>
</dbReference>
<dbReference type="SUPFAM" id="SSF50156">
    <property type="entry name" value="PDZ domain-like"/>
    <property type="match status" value="3"/>
</dbReference>
<dbReference type="GO" id="GO:0005929">
    <property type="term" value="C:cilium"/>
    <property type="evidence" value="ECO:0007669"/>
    <property type="project" value="TreeGrafter"/>
</dbReference>
<feature type="compositionally biased region" description="Basic and acidic residues" evidence="4">
    <location>
        <begin position="1"/>
        <end position="14"/>
    </location>
</feature>
<feature type="domain" description="PDZ" evidence="5">
    <location>
        <begin position="770"/>
        <end position="842"/>
    </location>
</feature>
<dbReference type="InterPro" id="IPR051844">
    <property type="entry name" value="USH2_Complex_Protein"/>
</dbReference>
<dbReference type="GeneTree" id="ENSGT00950000183002"/>
<reference evidence="6" key="3">
    <citation type="submission" date="2025-09" db="UniProtKB">
        <authorList>
            <consortium name="Ensembl"/>
        </authorList>
    </citation>
    <scope>IDENTIFICATION</scope>
</reference>
<dbReference type="Ensembl" id="ENSGACT00000032761.1">
    <property type="protein sequence ID" value="ENSGACP00000038442.1"/>
    <property type="gene ID" value="ENSGACG00000003511.2"/>
</dbReference>
<evidence type="ECO:0000259" key="5">
    <source>
        <dbReference type="PROSITE" id="PS50106"/>
    </source>
</evidence>
<dbReference type="Gene3D" id="1.20.1160.20">
    <property type="match status" value="1"/>
</dbReference>
<evidence type="ECO:0000256" key="1">
    <source>
        <dbReference type="ARBA" id="ARBA00004316"/>
    </source>
</evidence>
<evidence type="ECO:0000313" key="7">
    <source>
        <dbReference type="Proteomes" id="UP000007635"/>
    </source>
</evidence>
<dbReference type="FunFam" id="2.30.42.10:FF:000171">
    <property type="entry name" value="PDZ domain containing 7"/>
    <property type="match status" value="1"/>
</dbReference>